<keyword evidence="3" id="KW-0560">Oxidoreductase</keyword>
<dbReference type="PANTHER" id="PTHR42847:SF8">
    <property type="entry name" value="CONSERVED PROTEIN"/>
    <property type="match status" value="1"/>
</dbReference>
<evidence type="ECO:0000256" key="1">
    <source>
        <dbReference type="ARBA" id="ARBA00022630"/>
    </source>
</evidence>
<dbReference type="NCBIfam" id="TIGR03560">
    <property type="entry name" value="F420_Rv1855c"/>
    <property type="match status" value="1"/>
</dbReference>
<dbReference type="SUPFAM" id="SSF51679">
    <property type="entry name" value="Bacterial luciferase-like"/>
    <property type="match status" value="1"/>
</dbReference>
<dbReference type="InterPro" id="IPR011251">
    <property type="entry name" value="Luciferase-like_dom"/>
</dbReference>
<dbReference type="AlphaFoldDB" id="A0A8J3LQV0"/>
<sequence length="324" mass="34846">MTRQPITRVGLQFSGYSFAGVTDDKLFQHVADAARAAEAAGFDSLWTMDHLHQIGSVGGRDEPILEAYTTTAALAAVTSVPRLGVLVSACGFRNPAVLAKMVTTIDIISGGRAVLGIGAGWHEEEYRAYGLDFPSARERLAELAEAVQICRAMFTEYAPRFSGTYHSIDGPLNMPGPINPDGPPILIGGGGERVLIPMIARLGDACNFFGGPATVRHKIEVLERACAAVGRDSSEITKTWLGHVIITDSEWELHEALDRLGVLLNLTPSAARGFALCGTRDQVRRQVRKYRESGVDGFILAVLDPTDLAHLHAVGTTLREAVDD</sequence>
<dbReference type="InterPro" id="IPR019952">
    <property type="entry name" value="F420_OxRdatse_Rv1855c_pred"/>
</dbReference>
<accession>A0A8J3LQV0</accession>
<dbReference type="EMBL" id="BONU01000024">
    <property type="protein sequence ID" value="GIG74968.1"/>
    <property type="molecule type" value="Genomic_DNA"/>
</dbReference>
<dbReference type="PANTHER" id="PTHR42847">
    <property type="entry name" value="ALKANESULFONATE MONOOXYGENASE"/>
    <property type="match status" value="1"/>
</dbReference>
<evidence type="ECO:0000256" key="4">
    <source>
        <dbReference type="ARBA" id="ARBA00023033"/>
    </source>
</evidence>
<dbReference type="RefSeq" id="WP_168079536.1">
    <property type="nucleotide sequence ID" value="NZ_BAAAQJ010000005.1"/>
</dbReference>
<dbReference type="InterPro" id="IPR050172">
    <property type="entry name" value="SsuD_RutA_monooxygenase"/>
</dbReference>
<dbReference type="Pfam" id="PF00296">
    <property type="entry name" value="Bac_luciferase"/>
    <property type="match status" value="1"/>
</dbReference>
<gene>
    <name evidence="6" type="ORF">Pfl04_33720</name>
</gene>
<dbReference type="Gene3D" id="3.20.20.30">
    <property type="entry name" value="Luciferase-like domain"/>
    <property type="match status" value="1"/>
</dbReference>
<keyword evidence="4" id="KW-0503">Monooxygenase</keyword>
<organism evidence="6 7">
    <name type="scientific">Planosporangium flavigriseum</name>
    <dbReference type="NCBI Taxonomy" id="373681"/>
    <lineage>
        <taxon>Bacteria</taxon>
        <taxon>Bacillati</taxon>
        <taxon>Actinomycetota</taxon>
        <taxon>Actinomycetes</taxon>
        <taxon>Micromonosporales</taxon>
        <taxon>Micromonosporaceae</taxon>
        <taxon>Planosporangium</taxon>
    </lineage>
</organism>
<feature type="domain" description="Luciferase-like" evidence="5">
    <location>
        <begin position="27"/>
        <end position="296"/>
    </location>
</feature>
<dbReference type="InterPro" id="IPR036661">
    <property type="entry name" value="Luciferase-like_sf"/>
</dbReference>
<evidence type="ECO:0000256" key="3">
    <source>
        <dbReference type="ARBA" id="ARBA00023002"/>
    </source>
</evidence>
<evidence type="ECO:0000313" key="6">
    <source>
        <dbReference type="EMBL" id="GIG74968.1"/>
    </source>
</evidence>
<name>A0A8J3LQV0_9ACTN</name>
<keyword evidence="1" id="KW-0285">Flavoprotein</keyword>
<keyword evidence="7" id="KW-1185">Reference proteome</keyword>
<evidence type="ECO:0000259" key="5">
    <source>
        <dbReference type="Pfam" id="PF00296"/>
    </source>
</evidence>
<evidence type="ECO:0000313" key="7">
    <source>
        <dbReference type="Proteomes" id="UP000653674"/>
    </source>
</evidence>
<evidence type="ECO:0000256" key="2">
    <source>
        <dbReference type="ARBA" id="ARBA00022643"/>
    </source>
</evidence>
<dbReference type="GO" id="GO:0008726">
    <property type="term" value="F:alkanesulfonate monooxygenase activity"/>
    <property type="evidence" value="ECO:0007669"/>
    <property type="project" value="TreeGrafter"/>
</dbReference>
<comment type="caution">
    <text evidence="6">The sequence shown here is derived from an EMBL/GenBank/DDBJ whole genome shotgun (WGS) entry which is preliminary data.</text>
</comment>
<keyword evidence="2" id="KW-0288">FMN</keyword>
<reference evidence="6" key="1">
    <citation type="submission" date="2021-01" db="EMBL/GenBank/DDBJ databases">
        <title>Whole genome shotgun sequence of Planosporangium flavigriseum NBRC 105377.</title>
        <authorList>
            <person name="Komaki H."/>
            <person name="Tamura T."/>
        </authorList>
    </citation>
    <scope>NUCLEOTIDE SEQUENCE</scope>
    <source>
        <strain evidence="6">NBRC 105377</strain>
    </source>
</reference>
<protein>
    <submittedName>
        <fullName evidence="6">LLM class F420-dependent oxidoreductase</fullName>
    </submittedName>
</protein>
<proteinExistence type="predicted"/>
<dbReference type="GO" id="GO:0046306">
    <property type="term" value="P:alkanesulfonate catabolic process"/>
    <property type="evidence" value="ECO:0007669"/>
    <property type="project" value="TreeGrafter"/>
</dbReference>
<dbReference type="Proteomes" id="UP000653674">
    <property type="component" value="Unassembled WGS sequence"/>
</dbReference>